<dbReference type="CDD" id="cd02440">
    <property type="entry name" value="AdoMet_MTases"/>
    <property type="match status" value="1"/>
</dbReference>
<gene>
    <name evidence="4" type="ORF">HNQ88_003533</name>
</gene>
<evidence type="ECO:0000256" key="1">
    <source>
        <dbReference type="ARBA" id="ARBA00022603"/>
    </source>
</evidence>
<dbReference type="AlphaFoldDB" id="A0AAE3XP09"/>
<organism evidence="4 5">
    <name type="scientific">Aureibacter tunicatorum</name>
    <dbReference type="NCBI Taxonomy" id="866807"/>
    <lineage>
        <taxon>Bacteria</taxon>
        <taxon>Pseudomonadati</taxon>
        <taxon>Bacteroidota</taxon>
        <taxon>Cytophagia</taxon>
        <taxon>Cytophagales</taxon>
        <taxon>Persicobacteraceae</taxon>
        <taxon>Aureibacter</taxon>
    </lineage>
</organism>
<dbReference type="Pfam" id="PF02353">
    <property type="entry name" value="CMAS"/>
    <property type="match status" value="1"/>
</dbReference>
<proteinExistence type="predicted"/>
<name>A0AAE3XP09_9BACT</name>
<keyword evidence="5" id="KW-1185">Reference proteome</keyword>
<sequence>MNDYLFLHTNDPYALTPMDIVKAKLDMLELKDGETLIDLGAGDGRSLILACQLADIKGVGYEISKEAQYIANQNIKEAGLDHKIKIIHENMLQADVSQADAVFLYLTRTMLGALSLKLENELKPGAKIVTHQFDLPAWTAVKEIEFQYSNCMSEPIYLYRKG</sequence>
<dbReference type="EMBL" id="JAVDQD010000004">
    <property type="protein sequence ID" value="MDR6240467.1"/>
    <property type="molecule type" value="Genomic_DNA"/>
</dbReference>
<dbReference type="GO" id="GO:0032259">
    <property type="term" value="P:methylation"/>
    <property type="evidence" value="ECO:0007669"/>
    <property type="project" value="UniProtKB-KW"/>
</dbReference>
<protein>
    <submittedName>
        <fullName evidence="4">Cyclopropane fatty-acyl-phospholipid synthase-like methyltransferase</fullName>
    </submittedName>
</protein>
<dbReference type="Proteomes" id="UP001185092">
    <property type="component" value="Unassembled WGS sequence"/>
</dbReference>
<evidence type="ECO:0000313" key="5">
    <source>
        <dbReference type="Proteomes" id="UP001185092"/>
    </source>
</evidence>
<dbReference type="Gene3D" id="3.40.50.150">
    <property type="entry name" value="Vaccinia Virus protein VP39"/>
    <property type="match status" value="1"/>
</dbReference>
<dbReference type="PANTHER" id="PTHR13610">
    <property type="entry name" value="METHYLTRANSFERASE DOMAIN-CONTAINING PROTEIN"/>
    <property type="match status" value="1"/>
</dbReference>
<dbReference type="PANTHER" id="PTHR13610:SF11">
    <property type="entry name" value="METHYLTRANSFERASE DOMAIN-CONTAINING PROTEIN"/>
    <property type="match status" value="1"/>
</dbReference>
<comment type="caution">
    <text evidence="4">The sequence shown here is derived from an EMBL/GenBank/DDBJ whole genome shotgun (WGS) entry which is preliminary data.</text>
</comment>
<keyword evidence="1 4" id="KW-0489">Methyltransferase</keyword>
<accession>A0AAE3XP09</accession>
<evidence type="ECO:0000256" key="2">
    <source>
        <dbReference type="ARBA" id="ARBA00022679"/>
    </source>
</evidence>
<evidence type="ECO:0000256" key="3">
    <source>
        <dbReference type="ARBA" id="ARBA00022691"/>
    </source>
</evidence>
<reference evidence="4" key="1">
    <citation type="submission" date="2023-07" db="EMBL/GenBank/DDBJ databases">
        <title>Genomic Encyclopedia of Type Strains, Phase IV (KMG-IV): sequencing the most valuable type-strain genomes for metagenomic binning, comparative biology and taxonomic classification.</title>
        <authorList>
            <person name="Goeker M."/>
        </authorList>
    </citation>
    <scope>NUCLEOTIDE SEQUENCE</scope>
    <source>
        <strain evidence="4">DSM 26174</strain>
    </source>
</reference>
<keyword evidence="2" id="KW-0808">Transferase</keyword>
<dbReference type="InterPro" id="IPR029063">
    <property type="entry name" value="SAM-dependent_MTases_sf"/>
</dbReference>
<keyword evidence="3" id="KW-0949">S-adenosyl-L-methionine</keyword>
<evidence type="ECO:0000313" key="4">
    <source>
        <dbReference type="EMBL" id="MDR6240467.1"/>
    </source>
</evidence>
<dbReference type="GO" id="GO:0016279">
    <property type="term" value="F:protein-lysine N-methyltransferase activity"/>
    <property type="evidence" value="ECO:0007669"/>
    <property type="project" value="InterPro"/>
</dbReference>
<dbReference type="SUPFAM" id="SSF53335">
    <property type="entry name" value="S-adenosyl-L-methionine-dependent methyltransferases"/>
    <property type="match status" value="1"/>
</dbReference>
<dbReference type="RefSeq" id="WP_309940418.1">
    <property type="nucleotide sequence ID" value="NZ_AP025305.1"/>
</dbReference>
<dbReference type="InterPro" id="IPR026170">
    <property type="entry name" value="FAM173A/B"/>
</dbReference>